<organism evidence="2 3">
    <name type="scientific">Helicobacter mustelae (strain ATCC 43772 / CCUG 25715 / CIP 103759 / LMG 18044 / NCTC 12198 / R85-136P)</name>
    <name type="common">Campylobacter mustelae</name>
    <dbReference type="NCBI Taxonomy" id="679897"/>
    <lineage>
        <taxon>Bacteria</taxon>
        <taxon>Pseudomonadati</taxon>
        <taxon>Campylobacterota</taxon>
        <taxon>Epsilonproteobacteria</taxon>
        <taxon>Campylobacterales</taxon>
        <taxon>Helicobacteraceae</taxon>
        <taxon>Helicobacter</taxon>
    </lineage>
</organism>
<feature type="transmembrane region" description="Helical" evidence="1">
    <location>
        <begin position="7"/>
        <end position="24"/>
    </location>
</feature>
<proteinExistence type="predicted"/>
<reference evidence="2 3" key="1">
    <citation type="journal article" date="2010" name="BMC Genomics">
        <title>Comparative genomics and proteomics of Helicobacter mustelae, an ulcerogenic and carcinogenic gastric pathogen.</title>
        <authorList>
            <person name="O'Toole P.W."/>
            <person name="Snelling W.J."/>
            <person name="Canchaya C."/>
            <person name="Forde B.M."/>
            <person name="Hardie K.R."/>
            <person name="Josenhans C."/>
            <person name="Graham R.L.J."/>
            <person name="McMullan G."/>
            <person name="Parkhill J."/>
            <person name="Belda E."/>
            <person name="Bentley S.D."/>
        </authorList>
    </citation>
    <scope>NUCLEOTIDE SEQUENCE [LARGE SCALE GENOMIC DNA]</scope>
    <source>
        <strain evidence="3">ATCC 43772 / LMG 18044 / NCTC 12198 / 12198</strain>
    </source>
</reference>
<keyword evidence="1" id="KW-1133">Transmembrane helix</keyword>
<protein>
    <submittedName>
        <fullName evidence="2">Putative ferric reductase domain protein</fullName>
    </submittedName>
</protein>
<feature type="transmembrane region" description="Helical" evidence="1">
    <location>
        <begin position="66"/>
        <end position="90"/>
    </location>
</feature>
<dbReference type="HOGENOM" id="CLU_1515897_0_0_7"/>
<feature type="transmembrane region" description="Helical" evidence="1">
    <location>
        <begin position="154"/>
        <end position="172"/>
    </location>
</feature>
<dbReference type="EMBL" id="FN555004">
    <property type="protein sequence ID" value="CBG39341.1"/>
    <property type="molecule type" value="Genomic_DNA"/>
</dbReference>
<keyword evidence="1" id="KW-0812">Transmembrane</keyword>
<accession>D3UFS0</accession>
<gene>
    <name evidence="2" type="ordered locus">HMU00770</name>
</gene>
<dbReference type="AlphaFoldDB" id="D3UFS0"/>
<dbReference type="KEGG" id="hms:HMU00770"/>
<keyword evidence="3" id="KW-1185">Reference proteome</keyword>
<dbReference type="STRING" id="679897.HMU00770"/>
<name>D3UFS0_HELM1</name>
<feature type="transmembrane region" description="Helical" evidence="1">
    <location>
        <begin position="36"/>
        <end position="54"/>
    </location>
</feature>
<dbReference type="RefSeq" id="WP_013022439.1">
    <property type="nucleotide sequence ID" value="NC_013949.1"/>
</dbReference>
<evidence type="ECO:0000256" key="1">
    <source>
        <dbReference type="SAM" id="Phobius"/>
    </source>
</evidence>
<sequence>MKYNRALFHLVLLSPLAFVGYYIAHHSEFYKPILHFLGDVAVVLLVGVIILGMITKIKNKYQKFLAILGQYVLFYASLHLAIYLVSEIFWQDFFVEVSKRSYLLLGFIAFLLIAWLDFLSFFSKKIFHRYAGLSYVAGLLAGMHFLLGQKIPSWFSYAIFAIFLALICYKLTKKDKK</sequence>
<feature type="transmembrane region" description="Helical" evidence="1">
    <location>
        <begin position="102"/>
        <end position="123"/>
    </location>
</feature>
<dbReference type="Proteomes" id="UP000001522">
    <property type="component" value="Chromosome"/>
</dbReference>
<evidence type="ECO:0000313" key="2">
    <source>
        <dbReference type="EMBL" id="CBG39341.1"/>
    </source>
</evidence>
<evidence type="ECO:0000313" key="3">
    <source>
        <dbReference type="Proteomes" id="UP000001522"/>
    </source>
</evidence>
<feature type="transmembrane region" description="Helical" evidence="1">
    <location>
        <begin position="130"/>
        <end position="148"/>
    </location>
</feature>
<keyword evidence="1" id="KW-0472">Membrane</keyword>